<protein>
    <submittedName>
        <fullName evidence="1">Uncharacterized protein</fullName>
    </submittedName>
</protein>
<feature type="non-terminal residue" evidence="1">
    <location>
        <position position="1"/>
    </location>
</feature>
<keyword evidence="2" id="KW-1185">Reference proteome</keyword>
<organism evidence="1 2">
    <name type="scientific">Trichonephila inaurata madagascariensis</name>
    <dbReference type="NCBI Taxonomy" id="2747483"/>
    <lineage>
        <taxon>Eukaryota</taxon>
        <taxon>Metazoa</taxon>
        <taxon>Ecdysozoa</taxon>
        <taxon>Arthropoda</taxon>
        <taxon>Chelicerata</taxon>
        <taxon>Arachnida</taxon>
        <taxon>Araneae</taxon>
        <taxon>Araneomorphae</taxon>
        <taxon>Entelegynae</taxon>
        <taxon>Araneoidea</taxon>
        <taxon>Nephilidae</taxon>
        <taxon>Trichonephila</taxon>
        <taxon>Trichonephila inaurata</taxon>
    </lineage>
</organism>
<sequence length="53" mass="6033">VALQICKQRKCHLKIGRSAKCGKTYPAFIKSVREQHEEAIKTTAKYQSVYVGH</sequence>
<name>A0A8X6WWY8_9ARAC</name>
<evidence type="ECO:0000313" key="2">
    <source>
        <dbReference type="Proteomes" id="UP000886998"/>
    </source>
</evidence>
<dbReference type="AlphaFoldDB" id="A0A8X6WWY8"/>
<gene>
    <name evidence="1" type="ORF">TNIN_188951</name>
</gene>
<dbReference type="EMBL" id="BMAV01002894">
    <property type="protein sequence ID" value="GFY42117.1"/>
    <property type="molecule type" value="Genomic_DNA"/>
</dbReference>
<accession>A0A8X6WWY8</accession>
<reference evidence="1" key="1">
    <citation type="submission" date="2020-08" db="EMBL/GenBank/DDBJ databases">
        <title>Multicomponent nature underlies the extraordinary mechanical properties of spider dragline silk.</title>
        <authorList>
            <person name="Kono N."/>
            <person name="Nakamura H."/>
            <person name="Mori M."/>
            <person name="Yoshida Y."/>
            <person name="Ohtoshi R."/>
            <person name="Malay A.D."/>
            <person name="Moran D.A.P."/>
            <person name="Tomita M."/>
            <person name="Numata K."/>
            <person name="Arakawa K."/>
        </authorList>
    </citation>
    <scope>NUCLEOTIDE SEQUENCE</scope>
</reference>
<evidence type="ECO:0000313" key="1">
    <source>
        <dbReference type="EMBL" id="GFY42117.1"/>
    </source>
</evidence>
<dbReference type="Proteomes" id="UP000886998">
    <property type="component" value="Unassembled WGS sequence"/>
</dbReference>
<proteinExistence type="predicted"/>
<comment type="caution">
    <text evidence="1">The sequence shown here is derived from an EMBL/GenBank/DDBJ whole genome shotgun (WGS) entry which is preliminary data.</text>
</comment>